<sequence length="45" mass="5300">MIIRPATINDLTTLLDLEQQVVEAERPYNAAWLSWFYVCNTRASW</sequence>
<dbReference type="RefSeq" id="WP_226899020.1">
    <property type="nucleotide sequence ID" value="NZ_CBCSDF010000004.1"/>
</dbReference>
<dbReference type="EMBL" id="CP137579">
    <property type="protein sequence ID" value="WOX30825.1"/>
    <property type="molecule type" value="Genomic_DNA"/>
</dbReference>
<evidence type="ECO:0000313" key="1">
    <source>
        <dbReference type="EMBL" id="WOX30825.1"/>
    </source>
</evidence>
<name>A0ABZ0MG79_9GAMM</name>
<proteinExistence type="predicted"/>
<evidence type="ECO:0000313" key="2">
    <source>
        <dbReference type="Proteomes" id="UP001304419"/>
    </source>
</evidence>
<dbReference type="Proteomes" id="UP001304419">
    <property type="component" value="Chromosome 2"/>
</dbReference>
<keyword evidence="2" id="KW-1185">Reference proteome</keyword>
<accession>A0ABZ0MG79</accession>
<reference evidence="1 2" key="1">
    <citation type="submission" date="2023-10" db="EMBL/GenBank/DDBJ databases">
        <title>To unveil natural product biosynthetic capacity in Pseudoalteromonas.</title>
        <authorList>
            <person name="Wang J."/>
        </authorList>
    </citation>
    <scope>NUCLEOTIDE SEQUENCE [LARGE SCALE GENOMIC DNA]</scope>
    <source>
        <strain evidence="1 2">DSM 15914</strain>
    </source>
</reference>
<evidence type="ECO:0008006" key="3">
    <source>
        <dbReference type="Google" id="ProtNLM"/>
    </source>
</evidence>
<protein>
    <recommendedName>
        <fullName evidence="3">Acetyltransferase</fullName>
    </recommendedName>
</protein>
<gene>
    <name evidence="1" type="ORF">R5H13_23380</name>
</gene>
<organism evidence="1 2">
    <name type="scientific">Pseudoalteromonas maricaloris</name>
    <dbReference type="NCBI Taxonomy" id="184924"/>
    <lineage>
        <taxon>Bacteria</taxon>
        <taxon>Pseudomonadati</taxon>
        <taxon>Pseudomonadota</taxon>
        <taxon>Gammaproteobacteria</taxon>
        <taxon>Alteromonadales</taxon>
        <taxon>Pseudoalteromonadaceae</taxon>
        <taxon>Pseudoalteromonas</taxon>
    </lineage>
</organism>